<dbReference type="GO" id="GO:0009254">
    <property type="term" value="P:peptidoglycan turnover"/>
    <property type="evidence" value="ECO:0007669"/>
    <property type="project" value="UniProtKB-UniRule"/>
</dbReference>
<dbReference type="UniPathway" id="UPA00544"/>
<dbReference type="PANTHER" id="PTHR30605">
    <property type="entry name" value="ANHYDRO-N-ACETYLMURAMIC ACID KINASE"/>
    <property type="match status" value="1"/>
</dbReference>
<dbReference type="SUPFAM" id="SSF53067">
    <property type="entry name" value="Actin-like ATPase domain"/>
    <property type="match status" value="1"/>
</dbReference>
<evidence type="ECO:0000256" key="1">
    <source>
        <dbReference type="ARBA" id="ARBA00023277"/>
    </source>
</evidence>
<comment type="caution">
    <text evidence="3">The sequence shown here is derived from an EMBL/GenBank/DDBJ whole genome shotgun (WGS) entry which is preliminary data.</text>
</comment>
<dbReference type="GO" id="GO:0097175">
    <property type="term" value="P:1,6-anhydro-N-acetyl-beta-muramic acid catabolic process"/>
    <property type="evidence" value="ECO:0007669"/>
    <property type="project" value="UniProtKB-UniRule"/>
</dbReference>
<comment type="function">
    <text evidence="2">Catalyzes the specific phosphorylation of 1,6-anhydro-N-acetylmuramic acid (anhMurNAc) with the simultaneous cleavage of the 1,6-anhydro ring, generating MurNAc-6-P. Is required for the utilization of anhMurNAc either imported from the medium or derived from its own cell wall murein, and thus plays a role in cell wall recycling.</text>
</comment>
<comment type="pathway">
    <text evidence="2">Cell wall biogenesis; peptidoglycan recycling.</text>
</comment>
<dbReference type="Pfam" id="PF03702">
    <property type="entry name" value="AnmK"/>
    <property type="match status" value="1"/>
</dbReference>
<gene>
    <name evidence="2" type="primary">anmK</name>
    <name evidence="3" type="ORF">D3874_11175</name>
</gene>
<proteinExistence type="inferred from homology"/>
<dbReference type="UniPathway" id="UPA00343"/>
<dbReference type="GO" id="GO:0016301">
    <property type="term" value="F:kinase activity"/>
    <property type="evidence" value="ECO:0007669"/>
    <property type="project" value="UniProtKB-KW"/>
</dbReference>
<protein>
    <recommendedName>
        <fullName evidence="2">Anhydro-N-acetylmuramic acid kinase</fullName>
        <ecNumber evidence="2">2.7.1.170</ecNumber>
    </recommendedName>
    <alternativeName>
        <fullName evidence="2">AnhMurNAc kinase</fullName>
    </alternativeName>
</protein>
<keyword evidence="2 3" id="KW-0418">Kinase</keyword>
<dbReference type="GO" id="GO:0005524">
    <property type="term" value="F:ATP binding"/>
    <property type="evidence" value="ECO:0007669"/>
    <property type="project" value="UniProtKB-UniRule"/>
</dbReference>
<name>A0A418WIU5_9PROT</name>
<comment type="similarity">
    <text evidence="2">Belongs to the anhydro-N-acetylmuramic acid kinase family.</text>
</comment>
<dbReference type="Proteomes" id="UP000284605">
    <property type="component" value="Unassembled WGS sequence"/>
</dbReference>
<dbReference type="NCBIfam" id="NF007141">
    <property type="entry name" value="PRK09585.1-5"/>
    <property type="match status" value="1"/>
</dbReference>
<keyword evidence="2" id="KW-0547">Nucleotide-binding</keyword>
<dbReference type="Gene3D" id="3.30.420.40">
    <property type="match status" value="2"/>
</dbReference>
<feature type="binding site" evidence="2">
    <location>
        <begin position="9"/>
        <end position="16"/>
    </location>
    <ligand>
        <name>ATP</name>
        <dbReference type="ChEBI" id="CHEBI:30616"/>
    </ligand>
</feature>
<dbReference type="EMBL" id="QYUK01000011">
    <property type="protein sequence ID" value="RJF89953.1"/>
    <property type="molecule type" value="Genomic_DNA"/>
</dbReference>
<dbReference type="GO" id="GO:0016773">
    <property type="term" value="F:phosphotransferase activity, alcohol group as acceptor"/>
    <property type="evidence" value="ECO:0007669"/>
    <property type="project" value="UniProtKB-UniRule"/>
</dbReference>
<dbReference type="InterPro" id="IPR043129">
    <property type="entry name" value="ATPase_NBD"/>
</dbReference>
<evidence type="ECO:0000256" key="2">
    <source>
        <dbReference type="HAMAP-Rule" id="MF_01270"/>
    </source>
</evidence>
<organism evidence="3 4">
    <name type="scientific">Oleomonas cavernae</name>
    <dbReference type="NCBI Taxonomy" id="2320859"/>
    <lineage>
        <taxon>Bacteria</taxon>
        <taxon>Pseudomonadati</taxon>
        <taxon>Pseudomonadota</taxon>
        <taxon>Alphaproteobacteria</taxon>
        <taxon>Acetobacterales</taxon>
        <taxon>Acetobacteraceae</taxon>
        <taxon>Oleomonas</taxon>
    </lineage>
</organism>
<comment type="catalytic activity">
    <reaction evidence="2">
        <text>1,6-anhydro-N-acetyl-beta-muramate + ATP + H2O = N-acetyl-D-muramate 6-phosphate + ADP + H(+)</text>
        <dbReference type="Rhea" id="RHEA:24952"/>
        <dbReference type="ChEBI" id="CHEBI:15377"/>
        <dbReference type="ChEBI" id="CHEBI:15378"/>
        <dbReference type="ChEBI" id="CHEBI:30616"/>
        <dbReference type="ChEBI" id="CHEBI:58690"/>
        <dbReference type="ChEBI" id="CHEBI:58722"/>
        <dbReference type="ChEBI" id="CHEBI:456216"/>
        <dbReference type="EC" id="2.7.1.170"/>
    </reaction>
</comment>
<dbReference type="GO" id="GO:0006040">
    <property type="term" value="P:amino sugar metabolic process"/>
    <property type="evidence" value="ECO:0007669"/>
    <property type="project" value="InterPro"/>
</dbReference>
<reference evidence="3 4" key="1">
    <citation type="submission" date="2018-09" db="EMBL/GenBank/DDBJ databases">
        <authorList>
            <person name="Zhu H."/>
        </authorList>
    </citation>
    <scope>NUCLEOTIDE SEQUENCE [LARGE SCALE GENOMIC DNA]</scope>
    <source>
        <strain evidence="3 4">K1W22B-8</strain>
    </source>
</reference>
<keyword evidence="4" id="KW-1185">Reference proteome</keyword>
<dbReference type="OrthoDB" id="9763949at2"/>
<dbReference type="InterPro" id="IPR005338">
    <property type="entry name" value="Anhydro_N_Ac-Mur_kinase"/>
</dbReference>
<keyword evidence="2 3" id="KW-0808">Transferase</keyword>
<keyword evidence="1 2" id="KW-0119">Carbohydrate metabolism</keyword>
<dbReference type="AlphaFoldDB" id="A0A418WIU5"/>
<sequence>MRALGLMSGTSADGIDLALIDTDGERIAHFGPVMTVPLTPTTRAAIREASRVAAAWDPGQAVPGAVREAEARVTEAHRAAIEHFLARTGTPRDAIGVIGFHGQTILHRPDQHLTWQIGDGLALAYEFSIDVVGQFRLADVAAGGQGAPFAPLYHQALARGMMERDGPIAVLNIGGVSNLTWIGLDPEEAPVAFDCGPGNALIDDWALAHTGRPVDADGALAGAGEVDIQILNQMMDHPFFDLGVPKSLDRDDFTLGAVRGLAAEDGAATLTAFTVEAIAQARVHFPRPVTRFLVTGGGRHNPVMMEMLGTRLGVAVQPVESAGWRGDSIEAEAFAYLAVRALRGLALSLPTTTGVPVPMPGGQVFRPMRMSR</sequence>
<evidence type="ECO:0000313" key="3">
    <source>
        <dbReference type="EMBL" id="RJF89953.1"/>
    </source>
</evidence>
<dbReference type="HAMAP" id="MF_01270">
    <property type="entry name" value="AnhMurNAc_kinase"/>
    <property type="match status" value="1"/>
</dbReference>
<keyword evidence="2" id="KW-0067">ATP-binding</keyword>
<accession>A0A418WIU5</accession>
<comment type="pathway">
    <text evidence="2">Amino-sugar metabolism; 1,6-anhydro-N-acetylmuramate degradation.</text>
</comment>
<evidence type="ECO:0000313" key="4">
    <source>
        <dbReference type="Proteomes" id="UP000284605"/>
    </source>
</evidence>
<dbReference type="EC" id="2.7.1.170" evidence="2"/>
<dbReference type="PANTHER" id="PTHR30605:SF0">
    <property type="entry name" value="ANHYDRO-N-ACETYLMURAMIC ACID KINASE"/>
    <property type="match status" value="1"/>
</dbReference>